<dbReference type="Proteomes" id="UP000031014">
    <property type="component" value="Unassembled WGS sequence"/>
</dbReference>
<evidence type="ECO:0000313" key="3">
    <source>
        <dbReference type="Proteomes" id="UP000031014"/>
    </source>
</evidence>
<dbReference type="STRING" id="1321606.SAMD00020551_0183"/>
<dbReference type="RefSeq" id="WP_041964026.1">
    <property type="nucleotide sequence ID" value="NZ_BASE01000005.1"/>
</dbReference>
<dbReference type="EMBL" id="BASE01000005">
    <property type="protein sequence ID" value="GAM12064.1"/>
    <property type="molecule type" value="Genomic_DNA"/>
</dbReference>
<keyword evidence="1" id="KW-1133">Transmembrane helix</keyword>
<feature type="transmembrane region" description="Helical" evidence="1">
    <location>
        <begin position="20"/>
        <end position="38"/>
    </location>
</feature>
<organism evidence="2 3">
    <name type="scientific">Mesobacillus selenatarsenatis (strain DSM 18680 / JCM 14380 / FERM P-15431 / SF-1)</name>
    <dbReference type="NCBI Taxonomy" id="1321606"/>
    <lineage>
        <taxon>Bacteria</taxon>
        <taxon>Bacillati</taxon>
        <taxon>Bacillota</taxon>
        <taxon>Bacilli</taxon>
        <taxon>Bacillales</taxon>
        <taxon>Bacillaceae</taxon>
        <taxon>Mesobacillus</taxon>
    </lineage>
</organism>
<proteinExistence type="predicted"/>
<evidence type="ECO:0008006" key="4">
    <source>
        <dbReference type="Google" id="ProtNLM"/>
    </source>
</evidence>
<accession>A0A0A8WYM2</accession>
<keyword evidence="1" id="KW-0812">Transmembrane</keyword>
<dbReference type="OrthoDB" id="2971140at2"/>
<evidence type="ECO:0000313" key="2">
    <source>
        <dbReference type="EMBL" id="GAM12064.1"/>
    </source>
</evidence>
<keyword evidence="1" id="KW-0472">Membrane</keyword>
<sequence>MLVEINLLPKKEHRKSSQLIIAAIIFILIAIIISVIYFQGRSYENEMELVDQKILTLEKLNNAQQEKLAEENAGNSVIKLQEAVQWIEQYPVLTVPIMQNIISLLPERGFIQSFEYSNMDSILVTIQYDAARDSAFYLSSLKQSEWVREAELMNVVAIETVEETGSINDSEGKTLPRYSAAYKIVFHPELFKPAAVEGGDES</sequence>
<protein>
    <recommendedName>
        <fullName evidence="4">Type IV pilus biogenesis protein PilN</fullName>
    </recommendedName>
</protein>
<gene>
    <name evidence="2" type="ORF">SAMD00020551_0183</name>
</gene>
<name>A0A0A8WYM2_MESS1</name>
<dbReference type="AlphaFoldDB" id="A0A0A8WYM2"/>
<comment type="caution">
    <text evidence="2">The sequence shown here is derived from an EMBL/GenBank/DDBJ whole genome shotgun (WGS) entry which is preliminary data.</text>
</comment>
<evidence type="ECO:0000256" key="1">
    <source>
        <dbReference type="SAM" id="Phobius"/>
    </source>
</evidence>
<reference evidence="2 3" key="1">
    <citation type="submission" date="2013-06" db="EMBL/GenBank/DDBJ databases">
        <title>Whole genome shotgun sequence of Bacillus selenatarsenatis SF-1.</title>
        <authorList>
            <person name="Kuroda M."/>
            <person name="Sei K."/>
            <person name="Yamashita M."/>
            <person name="Ike M."/>
        </authorList>
    </citation>
    <scope>NUCLEOTIDE SEQUENCE [LARGE SCALE GENOMIC DNA]</scope>
    <source>
        <strain evidence="2 3">SF-1</strain>
    </source>
</reference>
<keyword evidence="3" id="KW-1185">Reference proteome</keyword>